<name>A0A2K8UBW4_9GAMM</name>
<evidence type="ECO:0000313" key="1">
    <source>
        <dbReference type="EMBL" id="AUB83017.1"/>
    </source>
</evidence>
<reference evidence="1 2" key="1">
    <citation type="submission" date="2017-03" db="EMBL/GenBank/DDBJ databases">
        <title>Complete genome sequence of Candidatus 'Thiodictyon syntrophicum' sp. nov. strain Cad16T, a photolithoautotroph purple sulfur bacterium isolated from an alpine meromictic lake.</title>
        <authorList>
            <person name="Luedin S.M."/>
            <person name="Pothier J.F."/>
            <person name="Danza F."/>
            <person name="Storelli N."/>
            <person name="Wittwer M."/>
            <person name="Tonolla M."/>
        </authorList>
    </citation>
    <scope>NUCLEOTIDE SEQUENCE [LARGE SCALE GENOMIC DNA]</scope>
    <source>
        <strain evidence="1 2">Cad16T</strain>
    </source>
</reference>
<sequence length="83" mass="9249">MLAIEIDTEIAPDRAIHVQLPQGIPATRARVIVLYESDDMSRLDPEGQHGNLDDFLAALPRNTLGRDREEIAALVEAERASWD</sequence>
<dbReference type="EMBL" id="CP020370">
    <property type="protein sequence ID" value="AUB83017.1"/>
    <property type="molecule type" value="Genomic_DNA"/>
</dbReference>
<dbReference type="KEGG" id="tsy:THSYN_20105"/>
<gene>
    <name evidence="1" type="ORF">THSYN_20105</name>
</gene>
<dbReference type="OrthoDB" id="5772514at2"/>
<proteinExistence type="predicted"/>
<keyword evidence="2" id="KW-1185">Reference proteome</keyword>
<dbReference type="AlphaFoldDB" id="A0A2K8UBW4"/>
<accession>A0A2K8UBW4</accession>
<dbReference type="RefSeq" id="WP_100920717.1">
    <property type="nucleotide sequence ID" value="NZ_CP020370.1"/>
</dbReference>
<evidence type="ECO:0000313" key="2">
    <source>
        <dbReference type="Proteomes" id="UP000232638"/>
    </source>
</evidence>
<protein>
    <submittedName>
        <fullName evidence="1">Uncharacterized protein</fullName>
    </submittedName>
</protein>
<organism evidence="1 2">
    <name type="scientific">Candidatus Thiodictyon syntrophicum</name>
    <dbReference type="NCBI Taxonomy" id="1166950"/>
    <lineage>
        <taxon>Bacteria</taxon>
        <taxon>Pseudomonadati</taxon>
        <taxon>Pseudomonadota</taxon>
        <taxon>Gammaproteobacteria</taxon>
        <taxon>Chromatiales</taxon>
        <taxon>Chromatiaceae</taxon>
        <taxon>Thiodictyon</taxon>
    </lineage>
</organism>
<dbReference type="Proteomes" id="UP000232638">
    <property type="component" value="Chromosome"/>
</dbReference>